<dbReference type="Pfam" id="PF01593">
    <property type="entry name" value="Amino_oxidase"/>
    <property type="match status" value="1"/>
</dbReference>
<reference evidence="3" key="1">
    <citation type="submission" date="2019-09" db="EMBL/GenBank/DDBJ databases">
        <authorList>
            <person name="Cremers G."/>
        </authorList>
    </citation>
    <scope>NUCLEOTIDE SEQUENCE [LARGE SCALE GENOMIC DNA]</scope>
    <source>
        <strain evidence="3">3B</strain>
    </source>
</reference>
<dbReference type="GO" id="GO:0016491">
    <property type="term" value="F:oxidoreductase activity"/>
    <property type="evidence" value="ECO:0007669"/>
    <property type="project" value="InterPro"/>
</dbReference>
<dbReference type="Gene3D" id="1.10.600.10">
    <property type="entry name" value="Farnesyl Diphosphate Synthase"/>
    <property type="match status" value="1"/>
</dbReference>
<dbReference type="InterPro" id="IPR019845">
    <property type="entry name" value="Squalene/phytoene_synthase_CS"/>
</dbReference>
<dbReference type="RefSeq" id="WP_178087763.1">
    <property type="nucleotide sequence ID" value="NZ_CABFUZ020000189.1"/>
</dbReference>
<dbReference type="InterPro" id="IPR002060">
    <property type="entry name" value="Squ/phyt_synthse"/>
</dbReference>
<dbReference type="SUPFAM" id="SSF48576">
    <property type="entry name" value="Terpenoid synthases"/>
    <property type="match status" value="1"/>
</dbReference>
<dbReference type="InterPro" id="IPR036188">
    <property type="entry name" value="FAD/NAD-bd_sf"/>
</dbReference>
<dbReference type="InterPro" id="IPR002937">
    <property type="entry name" value="Amino_oxidase"/>
</dbReference>
<organism evidence="3 4">
    <name type="scientific">Methylacidimicrobium cyclopophantes</name>
    <dbReference type="NCBI Taxonomy" id="1041766"/>
    <lineage>
        <taxon>Bacteria</taxon>
        <taxon>Pseudomonadati</taxon>
        <taxon>Verrucomicrobiota</taxon>
        <taxon>Methylacidimicrobium</taxon>
    </lineage>
</organism>
<dbReference type="PROSITE" id="PS01045">
    <property type="entry name" value="SQUALEN_PHYTOEN_SYN_2"/>
    <property type="match status" value="1"/>
</dbReference>
<dbReference type="InterPro" id="IPR033904">
    <property type="entry name" value="Trans_IPPS_HH"/>
</dbReference>
<dbReference type="NCBIfam" id="TIGR03467">
    <property type="entry name" value="HpnE"/>
    <property type="match status" value="1"/>
</dbReference>
<dbReference type="SUPFAM" id="SSF51905">
    <property type="entry name" value="FAD/NAD(P)-binding domain"/>
    <property type="match status" value="1"/>
</dbReference>
<name>A0A5E6MHG9_9BACT</name>
<dbReference type="PANTHER" id="PTHR31480">
    <property type="entry name" value="BIFUNCTIONAL LYCOPENE CYCLASE/PHYTOENE SYNTHASE"/>
    <property type="match status" value="1"/>
</dbReference>
<evidence type="ECO:0000313" key="4">
    <source>
        <dbReference type="Proteomes" id="UP000381693"/>
    </source>
</evidence>
<dbReference type="SFLD" id="SFLDS00005">
    <property type="entry name" value="Isoprenoid_Synthase_Type_I"/>
    <property type="match status" value="1"/>
</dbReference>
<dbReference type="PROSITE" id="PS01044">
    <property type="entry name" value="SQUALEN_PHYTOEN_SYN_1"/>
    <property type="match status" value="1"/>
</dbReference>
<evidence type="ECO:0000313" key="3">
    <source>
        <dbReference type="EMBL" id="VVM07678.1"/>
    </source>
</evidence>
<keyword evidence="1 3" id="KW-0808">Transferase</keyword>
<keyword evidence="4" id="KW-1185">Reference proteome</keyword>
<dbReference type="SFLD" id="SFLDG01212">
    <property type="entry name" value="Phytoene_synthase_like"/>
    <property type="match status" value="1"/>
</dbReference>
<sequence>MEAETGQVVTARSGSNLAATFFCLPRETRRAMATFYGFCRVVDDVADSPSLSLAQKQEGIAFWRAEIARAYQGGSRSPLGKELAAVVRRYGVDREALEEIVNGVEMDLRQSRYRNFAELAVYCRRVASAVGFVSIEIFGCRRPESRHYAEDLGMAFQLTNILRDVQKDAAVGRVYLPEDELSEFGLGVDDILHQRWSQGMHDLCLFQYLRAKHYFARSLRWIHPEDRRRLVASEAMRSVYEAILEKIRKADFRVFSEAGHLGKLERFGRLVAGLLGFYRHQSPPWNPPRQVVVLGAGFAGMAAAVEATLSGDRVTLREARAEVGGRAGSFLEAKSGEKLDTGQHLLMGCYHQTLRLVSRLGAERKLLWIDPLRIPFRSAAGASVLEAWPLPSPWHLLGAFLRYREISWKDRWAAIRLVGALVLQREPLLEETAEEWLRRKKQSRGIVRALWEPLCLAACNQDLSRASARMLATVIRRALLGSRKDSALVFCRGNLGELLASECERLLRFCGGALACRSPVSRLLFAAERLEAIETSGGERWEVDQVVSALPWNVLRALLPEGSKLQTICRSIGEEPILNLYLWTDRPLTQEIVVGFLDSPVHWLFSREKILGRAAARGHAYAAVISAAQEWKALSRGAVADRVMEEIRRRLPQAAEARLLHSFLYRAHGGTPSLSPAECGLRPEERTEWGNFWLAGDWTNTGLPATIEGAVQSGISAVRRMYWTVREKKGAAPVVEKRTLEEARW</sequence>
<dbReference type="EC" id="2.5.1.99" evidence="3"/>
<feature type="domain" description="Amine oxidase" evidence="2">
    <location>
        <begin position="298"/>
        <end position="721"/>
    </location>
</feature>
<protein>
    <submittedName>
        <fullName evidence="3">All-trans-phytoene synthase</fullName>
        <ecNumber evidence="3">2.5.1.99</ecNumber>
    </submittedName>
</protein>
<proteinExistence type="predicted"/>
<dbReference type="EMBL" id="CABFUZ020000189">
    <property type="protein sequence ID" value="VVM07678.1"/>
    <property type="molecule type" value="Genomic_DNA"/>
</dbReference>
<dbReference type="GO" id="GO:0016117">
    <property type="term" value="P:carotenoid biosynthetic process"/>
    <property type="evidence" value="ECO:0007669"/>
    <property type="project" value="UniProtKB-ARBA"/>
</dbReference>
<dbReference type="Gene3D" id="3.50.50.60">
    <property type="entry name" value="FAD/NAD(P)-binding domain"/>
    <property type="match status" value="1"/>
</dbReference>
<dbReference type="SFLD" id="SFLDG01018">
    <property type="entry name" value="Squalene/Phytoene_Synthase_Lik"/>
    <property type="match status" value="1"/>
</dbReference>
<dbReference type="Proteomes" id="UP000381693">
    <property type="component" value="Unassembled WGS sequence"/>
</dbReference>
<dbReference type="GO" id="GO:0004311">
    <property type="term" value="F:geranylgeranyl diphosphate synthase activity"/>
    <property type="evidence" value="ECO:0007669"/>
    <property type="project" value="InterPro"/>
</dbReference>
<accession>A0A5E6MHG9</accession>
<dbReference type="CDD" id="cd00683">
    <property type="entry name" value="Trans_IPPS_HH"/>
    <property type="match status" value="1"/>
</dbReference>
<dbReference type="AlphaFoldDB" id="A0A5E6MHG9"/>
<dbReference type="InterPro" id="IPR044843">
    <property type="entry name" value="Trans_IPPS_bact-type"/>
</dbReference>
<dbReference type="InterPro" id="IPR017830">
    <property type="entry name" value="SQase_HpnE"/>
</dbReference>
<gene>
    <name evidence="3" type="primary">crtB</name>
    <name evidence="3" type="ORF">MAMC_01780</name>
</gene>
<evidence type="ECO:0000259" key="2">
    <source>
        <dbReference type="Pfam" id="PF01593"/>
    </source>
</evidence>
<dbReference type="InterPro" id="IPR008949">
    <property type="entry name" value="Isoprenoid_synthase_dom_sf"/>
</dbReference>
<comment type="caution">
    <text evidence="3">The sequence shown here is derived from an EMBL/GenBank/DDBJ whole genome shotgun (WGS) entry which is preliminary data.</text>
</comment>
<evidence type="ECO:0000256" key="1">
    <source>
        <dbReference type="ARBA" id="ARBA00022679"/>
    </source>
</evidence>
<dbReference type="GO" id="GO:0051996">
    <property type="term" value="F:squalene synthase [NAD(P)H] activity"/>
    <property type="evidence" value="ECO:0007669"/>
    <property type="project" value="InterPro"/>
</dbReference>
<dbReference type="Pfam" id="PF00494">
    <property type="entry name" value="SQS_PSY"/>
    <property type="match status" value="1"/>
</dbReference>